<feature type="domain" description="Adenine deaminase C-terminal" evidence="8">
    <location>
        <begin position="367"/>
        <end position="529"/>
    </location>
</feature>
<dbReference type="Proteomes" id="UP001156666">
    <property type="component" value="Unassembled WGS sequence"/>
</dbReference>
<dbReference type="InterPro" id="IPR006680">
    <property type="entry name" value="Amidohydro-rel"/>
</dbReference>
<dbReference type="EMBL" id="BSOH01000005">
    <property type="protein sequence ID" value="GLR16243.1"/>
    <property type="molecule type" value="Genomic_DNA"/>
</dbReference>
<reference evidence="9" key="1">
    <citation type="journal article" date="2014" name="Int. J. Syst. Evol. Microbiol.">
        <title>Complete genome sequence of Corynebacterium casei LMG S-19264T (=DSM 44701T), isolated from a smear-ripened cheese.</title>
        <authorList>
            <consortium name="US DOE Joint Genome Institute (JGI-PGF)"/>
            <person name="Walter F."/>
            <person name="Albersmeier A."/>
            <person name="Kalinowski J."/>
            <person name="Ruckert C."/>
        </authorList>
    </citation>
    <scope>NUCLEOTIDE SEQUENCE</scope>
    <source>
        <strain evidence="9">NBRC 108769</strain>
    </source>
</reference>
<comment type="similarity">
    <text evidence="1 6">Belongs to the metallo-dependent hydrolases superfamily. Adenine deaminase family.</text>
</comment>
<dbReference type="SUPFAM" id="SSF51556">
    <property type="entry name" value="Metallo-dependent hydrolases"/>
    <property type="match status" value="1"/>
</dbReference>
<evidence type="ECO:0000259" key="8">
    <source>
        <dbReference type="Pfam" id="PF13382"/>
    </source>
</evidence>
<dbReference type="GO" id="GO:0000034">
    <property type="term" value="F:adenine deaminase activity"/>
    <property type="evidence" value="ECO:0007669"/>
    <property type="project" value="UniProtKB-UniRule"/>
</dbReference>
<comment type="caution">
    <text evidence="9">The sequence shown here is derived from an EMBL/GenBank/DDBJ whole genome shotgun (WGS) entry which is preliminary data.</text>
</comment>
<dbReference type="NCBIfam" id="TIGR01178">
    <property type="entry name" value="ade"/>
    <property type="match status" value="1"/>
</dbReference>
<dbReference type="Pfam" id="PF01979">
    <property type="entry name" value="Amidohydro_1"/>
    <property type="match status" value="1"/>
</dbReference>
<dbReference type="InterPro" id="IPR011059">
    <property type="entry name" value="Metal-dep_hydrolase_composite"/>
</dbReference>
<dbReference type="SUPFAM" id="SSF51338">
    <property type="entry name" value="Composite domain of metallo-dependent hydrolases"/>
    <property type="match status" value="1"/>
</dbReference>
<dbReference type="Pfam" id="PF13382">
    <property type="entry name" value="Adenine_deam_C"/>
    <property type="match status" value="1"/>
</dbReference>
<dbReference type="HAMAP" id="MF_01518">
    <property type="entry name" value="Adenine_deamin"/>
    <property type="match status" value="1"/>
</dbReference>
<evidence type="ECO:0000256" key="1">
    <source>
        <dbReference type="ARBA" id="ARBA00006773"/>
    </source>
</evidence>
<dbReference type="GO" id="GO:0006146">
    <property type="term" value="P:adenine catabolic process"/>
    <property type="evidence" value="ECO:0007669"/>
    <property type="project" value="InterPro"/>
</dbReference>
<proteinExistence type="inferred from homology"/>
<comment type="catalytic activity">
    <reaction evidence="5 6">
        <text>adenine + H2O + H(+) = hypoxanthine + NH4(+)</text>
        <dbReference type="Rhea" id="RHEA:23688"/>
        <dbReference type="ChEBI" id="CHEBI:15377"/>
        <dbReference type="ChEBI" id="CHEBI:15378"/>
        <dbReference type="ChEBI" id="CHEBI:16708"/>
        <dbReference type="ChEBI" id="CHEBI:17368"/>
        <dbReference type="ChEBI" id="CHEBI:28938"/>
        <dbReference type="EC" id="3.5.4.2"/>
    </reaction>
</comment>
<gene>
    <name evidence="6 9" type="primary">ade</name>
    <name evidence="9" type="ORF">GCM10007940_08580</name>
</gene>
<evidence type="ECO:0000256" key="4">
    <source>
        <dbReference type="ARBA" id="ARBA00023211"/>
    </source>
</evidence>
<protein>
    <recommendedName>
        <fullName evidence="2 6">Adenine deaminase</fullName>
        <shortName evidence="6">Adenase</shortName>
        <shortName evidence="6">Adenine aminase</shortName>
        <ecNumber evidence="2 6">3.5.4.2</ecNumber>
    </recommendedName>
</protein>
<evidence type="ECO:0000256" key="2">
    <source>
        <dbReference type="ARBA" id="ARBA00012782"/>
    </source>
</evidence>
<feature type="domain" description="Amidohydrolase-related" evidence="7">
    <location>
        <begin position="40"/>
        <end position="320"/>
    </location>
</feature>
<dbReference type="RefSeq" id="WP_235293044.1">
    <property type="nucleotide sequence ID" value="NZ_BSOH01000005.1"/>
</dbReference>
<evidence type="ECO:0000313" key="9">
    <source>
        <dbReference type="EMBL" id="GLR16243.1"/>
    </source>
</evidence>
<dbReference type="InterPro" id="IPR032466">
    <property type="entry name" value="Metal_Hydrolase"/>
</dbReference>
<keyword evidence="4 6" id="KW-0464">Manganese</keyword>
<evidence type="ECO:0000256" key="6">
    <source>
        <dbReference type="HAMAP-Rule" id="MF_01518"/>
    </source>
</evidence>
<dbReference type="EC" id="3.5.4.2" evidence="2 6"/>
<evidence type="ECO:0000259" key="7">
    <source>
        <dbReference type="Pfam" id="PF01979"/>
    </source>
</evidence>
<dbReference type="Gene3D" id="2.30.40.10">
    <property type="entry name" value="Urease, subunit C, domain 1"/>
    <property type="match status" value="1"/>
</dbReference>
<dbReference type="AlphaFoldDB" id="A0AA37WCU3"/>
<accession>A0AA37WCU3</accession>
<dbReference type="Gene3D" id="3.20.20.140">
    <property type="entry name" value="Metal-dependent hydrolases"/>
    <property type="match status" value="1"/>
</dbReference>
<dbReference type="CDD" id="cd01295">
    <property type="entry name" value="AdeC"/>
    <property type="match status" value="1"/>
</dbReference>
<evidence type="ECO:0000313" key="10">
    <source>
        <dbReference type="Proteomes" id="UP001156666"/>
    </source>
</evidence>
<keyword evidence="10" id="KW-1185">Reference proteome</keyword>
<organism evidence="9 10">
    <name type="scientific">Portibacter lacus</name>
    <dbReference type="NCBI Taxonomy" id="1099794"/>
    <lineage>
        <taxon>Bacteria</taxon>
        <taxon>Pseudomonadati</taxon>
        <taxon>Bacteroidota</taxon>
        <taxon>Saprospiria</taxon>
        <taxon>Saprospirales</taxon>
        <taxon>Haliscomenobacteraceae</taxon>
        <taxon>Portibacter</taxon>
    </lineage>
</organism>
<dbReference type="PANTHER" id="PTHR11113">
    <property type="entry name" value="N-ACETYLGLUCOSAMINE-6-PHOSPHATE DEACETYLASE"/>
    <property type="match status" value="1"/>
</dbReference>
<dbReference type="InterPro" id="IPR006679">
    <property type="entry name" value="Adenine_deam"/>
</dbReference>
<sequence>MKIKGQIVDVVASRIFPGEITIESGQIKNIQELQNAPKRYIIPGFVDAHVHIESSMLIPSEFARMAVCHGTIATVSDPHEIGNVLGKEGVRFMIDNGLETPFKFCFGAPSCVPATSFETAGAEIDLSDLEEILSWPEVKYLAEMMNYPGVLHRDPLVMDKINLALKLNKSVDGHAPGLRGKDAKQYISAGIYTDHECFTKDEALDKLKFGMKILIREGSAAKNFNALWELIDEFPDQIMLCSDDKHPNDLAKGHINQLAMRAVANGCNIMNVLKACSLTPVQHYKIDMGLLQVNDAADFCIVEDLVNFKVNATYINGEKVAENGQSFIPSVESDIINNFNCAPIQVKQIQLADKRLPVKIIKVEDGQLVTKKIIDQVLNNNGQLSPDLSKDYLKMVVVNRYHTAPPAIGFVHGFGIKEGAIASCVAHDSHNIIAVGTNDESIVTAINLIIESKGGVSLASAKSTAVLPLPIAGIMSSEDGYLVADKYEKIDQEAKQLGSSLVSPFMTLSFCALLVIPELKLSDKGLFDSGPFNITDLYSSQI</sequence>
<reference evidence="9" key="2">
    <citation type="submission" date="2023-01" db="EMBL/GenBank/DDBJ databases">
        <title>Draft genome sequence of Portibacter lacus strain NBRC 108769.</title>
        <authorList>
            <person name="Sun Q."/>
            <person name="Mori K."/>
        </authorList>
    </citation>
    <scope>NUCLEOTIDE SEQUENCE</scope>
    <source>
        <strain evidence="9">NBRC 108769</strain>
    </source>
</reference>
<dbReference type="PANTHER" id="PTHR11113:SF2">
    <property type="entry name" value="ADENINE DEAMINASE"/>
    <property type="match status" value="1"/>
</dbReference>
<comment type="cofactor">
    <cofactor evidence="6">
        <name>Mn(2+)</name>
        <dbReference type="ChEBI" id="CHEBI:29035"/>
    </cofactor>
</comment>
<keyword evidence="3 6" id="KW-0378">Hydrolase</keyword>
<dbReference type="InterPro" id="IPR026912">
    <property type="entry name" value="Adenine_deam_C"/>
</dbReference>
<evidence type="ECO:0000256" key="3">
    <source>
        <dbReference type="ARBA" id="ARBA00022801"/>
    </source>
</evidence>
<evidence type="ECO:0000256" key="5">
    <source>
        <dbReference type="ARBA" id="ARBA00047720"/>
    </source>
</evidence>
<name>A0AA37WCU3_9BACT</name>